<proteinExistence type="predicted"/>
<gene>
    <name evidence="5" type="ORF">ABQ292_16670</name>
</gene>
<dbReference type="Proteomes" id="UP001560045">
    <property type="component" value="Unassembled WGS sequence"/>
</dbReference>
<dbReference type="SMART" id="SM00881">
    <property type="entry name" value="CoA_binding"/>
    <property type="match status" value="1"/>
</dbReference>
<keyword evidence="1" id="KW-0547">Nucleotide-binding</keyword>
<dbReference type="Pfam" id="PF13380">
    <property type="entry name" value="CoA_binding_2"/>
    <property type="match status" value="1"/>
</dbReference>
<dbReference type="PROSITE" id="PS50975">
    <property type="entry name" value="ATP_GRASP"/>
    <property type="match status" value="1"/>
</dbReference>
<dbReference type="RefSeq" id="WP_369208392.1">
    <property type="nucleotide sequence ID" value="NZ_JBFNXQ010000056.1"/>
</dbReference>
<evidence type="ECO:0000259" key="4">
    <source>
        <dbReference type="PROSITE" id="PS51186"/>
    </source>
</evidence>
<evidence type="ECO:0000259" key="3">
    <source>
        <dbReference type="PROSITE" id="PS50975"/>
    </source>
</evidence>
<dbReference type="InterPro" id="IPR016102">
    <property type="entry name" value="Succinyl-CoA_synth-like"/>
</dbReference>
<sequence length="928" mass="97451">MTERGPRPPHHSQARGEPLDGAAGAAGGPPATPDRDDAPPPRPPAHWEADIIAADGGTVHLRPICPEDADGLTGLMERSSDQTRYLRFFGPMKRLSDRDLHRFTHVDHTDRVAFVVLLGEQLIAVGRYDRLPGTTDAEIAFLVEDAHQGRGLGSVLLEHLSAAARERGITRFVAEVLAQNARMVRVFLDAGYQASRSYEEGVVHLTFPIAPTESSLAVTYEREQRSESRSIARLLTPSSVAVVGASNDEGKLGYAVLRNLLDHGFNGPVYPVNPGARHVRGVPAYATIDAIPDDVDLAVLAVPADEVAGVVEACRRKRVRGLVVISGGFGESGPAGREAERQLVAAARASGMRVVGPNCLGIVNTDPAIRLDASLAPHVPGRGRVGFFAQSGALGVALLERARTRNIGLSSFVSAGNRADVSGNDLLQYWATDPGTEVVLLHLESFGNPRKFARLARTVARTKPVVAVKSGRHGGLTPGLAGTSVTVPEQSVAALFTSAGVIRVDTVAQLFEVGMLLAHQPLPAGNRVAVVGNSTALGVLVADSVLDQGLALAHEAPVDIGSGGSPEGFRAALQEAVDDDGVDSVVAVFLPPLVRTPPEEYGRALREVSAGSAKPVLATFLSAEGFPPELTVPDAAGMPARGSVPSYSTPERAVIALARVTEYARWRQRPVGTVPDLPDVDEERGRTVVHGALAETPAGRQLTDDEALALLGAYGVPLLGTRVATTAEEAVAAADAVGYPVVLKSTAPWLRHRTDLGGIRLDLPDAAAVRAAFAAIPAGDPVIVQEMAAPGVATVVEVVDDPSFGALVSFGVGGVATELLGDRAYRTLPLTDLDAAELVRAPRAWPLLDGWRGSEPVDVAALEELLLRVARLADDLPEVLGLSLSPVIVGPADPWHGGRSLVVAGGTVRIGPPTARIDPGPRRMRDLY</sequence>
<keyword evidence="5" id="KW-0012">Acyltransferase</keyword>
<dbReference type="Gene3D" id="3.30.470.20">
    <property type="entry name" value="ATP-grasp fold, B domain"/>
    <property type="match status" value="1"/>
</dbReference>
<dbReference type="Pfam" id="PF13607">
    <property type="entry name" value="Succ_CoA_lig"/>
    <property type="match status" value="1"/>
</dbReference>
<keyword evidence="1" id="KW-0067">ATP-binding</keyword>
<feature type="domain" description="N-acetyltransferase" evidence="4">
    <location>
        <begin position="59"/>
        <end position="214"/>
    </location>
</feature>
<dbReference type="PANTHER" id="PTHR42793:SF1">
    <property type="entry name" value="PEPTIDYL-LYSINE N-ACETYLTRANSFERASE PATZ"/>
    <property type="match status" value="1"/>
</dbReference>
<dbReference type="PROSITE" id="PS51186">
    <property type="entry name" value="GNAT"/>
    <property type="match status" value="1"/>
</dbReference>
<dbReference type="SUPFAM" id="SSF56059">
    <property type="entry name" value="Glutathione synthetase ATP-binding domain-like"/>
    <property type="match status" value="1"/>
</dbReference>
<dbReference type="InterPro" id="IPR036291">
    <property type="entry name" value="NAD(P)-bd_dom_sf"/>
</dbReference>
<accession>A0ABV3XHF1</accession>
<dbReference type="InterPro" id="IPR000182">
    <property type="entry name" value="GNAT_dom"/>
</dbReference>
<organism evidence="5 6">
    <name type="scientific">Geodermatophilus maliterrae</name>
    <dbReference type="NCBI Taxonomy" id="3162531"/>
    <lineage>
        <taxon>Bacteria</taxon>
        <taxon>Bacillati</taxon>
        <taxon>Actinomycetota</taxon>
        <taxon>Actinomycetes</taxon>
        <taxon>Geodermatophilales</taxon>
        <taxon>Geodermatophilaceae</taxon>
        <taxon>Geodermatophilus</taxon>
    </lineage>
</organism>
<dbReference type="InterPro" id="IPR016181">
    <property type="entry name" value="Acyl_CoA_acyltransferase"/>
</dbReference>
<comment type="caution">
    <text evidence="5">The sequence shown here is derived from an EMBL/GenBank/DDBJ whole genome shotgun (WGS) entry which is preliminary data.</text>
</comment>
<evidence type="ECO:0000313" key="6">
    <source>
        <dbReference type="Proteomes" id="UP001560045"/>
    </source>
</evidence>
<protein>
    <submittedName>
        <fullName evidence="5">GNAT family N-acetyltransferase</fullName>
        <ecNumber evidence="5">2.3.1.-</ecNumber>
    </submittedName>
</protein>
<dbReference type="Gene3D" id="3.30.1490.20">
    <property type="entry name" value="ATP-grasp fold, A domain"/>
    <property type="match status" value="1"/>
</dbReference>
<dbReference type="Gene3D" id="3.40.50.261">
    <property type="entry name" value="Succinyl-CoA synthetase domains"/>
    <property type="match status" value="2"/>
</dbReference>
<dbReference type="SUPFAM" id="SSF51735">
    <property type="entry name" value="NAD(P)-binding Rossmann-fold domains"/>
    <property type="match status" value="1"/>
</dbReference>
<reference evidence="5 6" key="1">
    <citation type="submission" date="2024-06" db="EMBL/GenBank/DDBJ databases">
        <title>Draft genome sequence of Geodermatophilus badlandi, a novel member of the Geodermatophilaceae isolated from badland sedimentary rocks in the Red desert, Wyoming, USA.</title>
        <authorList>
            <person name="Ben Tekaya S."/>
            <person name="Nouioui I."/>
            <person name="Flores G.M."/>
            <person name="Shaal M.N."/>
            <person name="Bredoire F."/>
            <person name="Basile F."/>
            <person name="Van Diepen L."/>
            <person name="Ward N.L."/>
        </authorList>
    </citation>
    <scope>NUCLEOTIDE SEQUENCE [LARGE SCALE GENOMIC DNA]</scope>
    <source>
        <strain evidence="5 6">WL48A</strain>
    </source>
</reference>
<feature type="region of interest" description="Disordered" evidence="2">
    <location>
        <begin position="1"/>
        <end position="46"/>
    </location>
</feature>
<dbReference type="InterPro" id="IPR011761">
    <property type="entry name" value="ATP-grasp"/>
</dbReference>
<dbReference type="InterPro" id="IPR032875">
    <property type="entry name" value="Succ_CoA_lig_flav_dom"/>
</dbReference>
<evidence type="ECO:0000256" key="2">
    <source>
        <dbReference type="SAM" id="MobiDB-lite"/>
    </source>
</evidence>
<dbReference type="Pfam" id="PF13549">
    <property type="entry name" value="ATP-grasp_5"/>
    <property type="match status" value="1"/>
</dbReference>
<evidence type="ECO:0000313" key="5">
    <source>
        <dbReference type="EMBL" id="MEX5720000.1"/>
    </source>
</evidence>
<feature type="compositionally biased region" description="Basic and acidic residues" evidence="2">
    <location>
        <begin position="33"/>
        <end position="46"/>
    </location>
</feature>
<dbReference type="CDD" id="cd04301">
    <property type="entry name" value="NAT_SF"/>
    <property type="match status" value="1"/>
</dbReference>
<name>A0ABV3XHF1_9ACTN</name>
<dbReference type="InterPro" id="IPR003781">
    <property type="entry name" value="CoA-bd"/>
</dbReference>
<dbReference type="SUPFAM" id="SSF52210">
    <property type="entry name" value="Succinyl-CoA synthetase domains"/>
    <property type="match status" value="2"/>
</dbReference>
<keyword evidence="5" id="KW-0808">Transferase</keyword>
<dbReference type="Gene3D" id="3.40.50.720">
    <property type="entry name" value="NAD(P)-binding Rossmann-like Domain"/>
    <property type="match status" value="1"/>
</dbReference>
<dbReference type="EC" id="2.3.1.-" evidence="5"/>
<dbReference type="EMBL" id="JBFNXQ010000056">
    <property type="protein sequence ID" value="MEX5720000.1"/>
    <property type="molecule type" value="Genomic_DNA"/>
</dbReference>
<dbReference type="Pfam" id="PF00583">
    <property type="entry name" value="Acetyltransf_1"/>
    <property type="match status" value="1"/>
</dbReference>
<evidence type="ECO:0000256" key="1">
    <source>
        <dbReference type="PROSITE-ProRule" id="PRU00409"/>
    </source>
</evidence>
<keyword evidence="6" id="KW-1185">Reference proteome</keyword>
<dbReference type="PANTHER" id="PTHR42793">
    <property type="entry name" value="COA BINDING DOMAIN CONTAINING PROTEIN"/>
    <property type="match status" value="1"/>
</dbReference>
<feature type="domain" description="ATP-grasp" evidence="3">
    <location>
        <begin position="708"/>
        <end position="744"/>
    </location>
</feature>
<dbReference type="InterPro" id="IPR013815">
    <property type="entry name" value="ATP_grasp_subdomain_1"/>
</dbReference>
<dbReference type="GO" id="GO:0016746">
    <property type="term" value="F:acyltransferase activity"/>
    <property type="evidence" value="ECO:0007669"/>
    <property type="project" value="UniProtKB-KW"/>
</dbReference>
<dbReference type="Gene3D" id="3.40.630.30">
    <property type="match status" value="1"/>
</dbReference>
<dbReference type="SUPFAM" id="SSF55729">
    <property type="entry name" value="Acyl-CoA N-acyltransferases (Nat)"/>
    <property type="match status" value="1"/>
</dbReference>